<organism evidence="1 2">
    <name type="scientific">Fusarium xylarioides</name>
    <dbReference type="NCBI Taxonomy" id="221167"/>
    <lineage>
        <taxon>Eukaryota</taxon>
        <taxon>Fungi</taxon>
        <taxon>Dikarya</taxon>
        <taxon>Ascomycota</taxon>
        <taxon>Pezizomycotina</taxon>
        <taxon>Sordariomycetes</taxon>
        <taxon>Hypocreomycetidae</taxon>
        <taxon>Hypocreales</taxon>
        <taxon>Nectriaceae</taxon>
        <taxon>Fusarium</taxon>
        <taxon>Fusarium fujikuroi species complex</taxon>
    </lineage>
</organism>
<dbReference type="InterPro" id="IPR029063">
    <property type="entry name" value="SAM-dependent_MTases_sf"/>
</dbReference>
<dbReference type="Gene3D" id="3.40.50.150">
    <property type="entry name" value="Vaccinia Virus protein VP39"/>
    <property type="match status" value="1"/>
</dbReference>
<dbReference type="OrthoDB" id="416786at2759"/>
<name>A0A9P7HID7_9HYPO</name>
<reference evidence="1" key="2">
    <citation type="submission" date="2020-10" db="EMBL/GenBank/DDBJ databases">
        <authorList>
            <person name="Peck L.D."/>
            <person name="Nowell R.W."/>
            <person name="Flood J."/>
            <person name="Ryan M.J."/>
            <person name="Barraclough T.G."/>
        </authorList>
    </citation>
    <scope>NUCLEOTIDE SEQUENCE</scope>
    <source>
        <strain evidence="1">IMI 127659i</strain>
    </source>
</reference>
<evidence type="ECO:0000313" key="2">
    <source>
        <dbReference type="Proteomes" id="UP000750502"/>
    </source>
</evidence>
<sequence length="211" mass="23684">MYTLLSGALRAPYLPEKIDRLAIAPNTNFDGVAEEIKFCVNTFFTEITPKTLRGDVQIISSDAANEILRETRDDKHSTAQKEWFDDTEELIKEYKRKYPEQDDLKLIHAVAENLVDVMTSDTQLFEVMLVDNLLRNLDTEGRALQPLNRIAADLFQNLSPQHPLLNILKIGAGTGGTTNSVLNPIGDTYGRYTYTDISAGFFKVGFKIPSP</sequence>
<dbReference type="SUPFAM" id="SSF53335">
    <property type="entry name" value="S-adenosyl-L-methionine-dependent methyltransferases"/>
    <property type="match status" value="1"/>
</dbReference>
<accession>A0A9P7HID7</accession>
<evidence type="ECO:0000313" key="1">
    <source>
        <dbReference type="EMBL" id="KAG5759917.1"/>
    </source>
</evidence>
<dbReference type="EMBL" id="JADFTT010000597">
    <property type="protein sequence ID" value="KAG5759917.1"/>
    <property type="molecule type" value="Genomic_DNA"/>
</dbReference>
<evidence type="ECO:0008006" key="3">
    <source>
        <dbReference type="Google" id="ProtNLM"/>
    </source>
</evidence>
<comment type="caution">
    <text evidence="1">The sequence shown here is derived from an EMBL/GenBank/DDBJ whole genome shotgun (WGS) entry which is preliminary data.</text>
</comment>
<dbReference type="Proteomes" id="UP000750502">
    <property type="component" value="Unassembled WGS sequence"/>
</dbReference>
<reference evidence="1" key="1">
    <citation type="journal article" date="2020" name="bioRxiv">
        <title>Historical genomics reveals the evolutionary mechanisms behind multiple outbreaks of the host-specific coffee wilt pathogen Fusarium xylarioides.</title>
        <authorList>
            <person name="Peck D."/>
            <person name="Nowell R.W."/>
            <person name="Flood J."/>
            <person name="Ryan M.J."/>
            <person name="Barraclough T.G."/>
        </authorList>
    </citation>
    <scope>NUCLEOTIDE SEQUENCE</scope>
    <source>
        <strain evidence="1">IMI 127659i</strain>
    </source>
</reference>
<proteinExistence type="predicted"/>
<gene>
    <name evidence="1" type="ORF">H9Q72_011962</name>
</gene>
<dbReference type="AlphaFoldDB" id="A0A9P7HID7"/>
<protein>
    <recommendedName>
        <fullName evidence="3">Polyketide synthase</fullName>
    </recommendedName>
</protein>
<keyword evidence="2" id="KW-1185">Reference proteome</keyword>